<sequence>MAVSLFERRKLAGIAAAGFILAVSGCQSGDTLGALNLGGGGNAQPAAPDTRVTQQELLAYCPSVALRSDGAVHTTYQRNAADDPSAVIYQASISDTTRSCTYQNGIMNMTIAVAGRVVPGPQGSAGQVNLPLRVTVFRDTEQVQSDVKTHQVNVTDIAGATQFVFSDASISMPNPTARNIRVLVGFDEPSNAKR</sequence>
<gene>
    <name evidence="1" type="ORF">V1479_08645</name>
</gene>
<proteinExistence type="predicted"/>
<dbReference type="Proteomes" id="UP001559025">
    <property type="component" value="Unassembled WGS sequence"/>
</dbReference>
<accession>A0ABV3WRT6</accession>
<protein>
    <recommendedName>
        <fullName evidence="3">Lipoprotein</fullName>
    </recommendedName>
</protein>
<dbReference type="RefSeq" id="WP_368802549.1">
    <property type="nucleotide sequence ID" value="NZ_JAZHFV010000002.1"/>
</dbReference>
<dbReference type="EMBL" id="JAZHFV010000002">
    <property type="protein sequence ID" value="MEX4007371.1"/>
    <property type="molecule type" value="Genomic_DNA"/>
</dbReference>
<comment type="caution">
    <text evidence="1">The sequence shown here is derived from an EMBL/GenBank/DDBJ whole genome shotgun (WGS) entry which is preliminary data.</text>
</comment>
<reference evidence="1 2" key="1">
    <citation type="submission" date="2024-01" db="EMBL/GenBank/DDBJ databases">
        <title>New evidence supports the origin of RcGTA from prophage.</title>
        <authorList>
            <person name="Xu Y."/>
            <person name="Liu B."/>
            <person name="Chen F."/>
        </authorList>
    </citation>
    <scope>NUCLEOTIDE SEQUENCE [LARGE SCALE GENOMIC DNA]</scope>
    <source>
        <strain evidence="1 2">CBW1107-2</strain>
    </source>
</reference>
<evidence type="ECO:0000313" key="2">
    <source>
        <dbReference type="Proteomes" id="UP001559025"/>
    </source>
</evidence>
<keyword evidence="2" id="KW-1185">Reference proteome</keyword>
<evidence type="ECO:0008006" key="3">
    <source>
        <dbReference type="Google" id="ProtNLM"/>
    </source>
</evidence>
<evidence type="ECO:0000313" key="1">
    <source>
        <dbReference type="EMBL" id="MEX4007371.1"/>
    </source>
</evidence>
<name>A0ABV3WRT6_9HYPH</name>
<organism evidence="1 2">
    <name type="scientific">Neoaquamicrobium sediminum</name>
    <dbReference type="NCBI Taxonomy" id="1849104"/>
    <lineage>
        <taxon>Bacteria</taxon>
        <taxon>Pseudomonadati</taxon>
        <taxon>Pseudomonadota</taxon>
        <taxon>Alphaproteobacteria</taxon>
        <taxon>Hyphomicrobiales</taxon>
        <taxon>Phyllobacteriaceae</taxon>
        <taxon>Neoaquamicrobium</taxon>
    </lineage>
</organism>